<evidence type="ECO:0000256" key="4">
    <source>
        <dbReference type="ARBA" id="ARBA00022729"/>
    </source>
</evidence>
<protein>
    <recommendedName>
        <fullName evidence="10">GOLD domain-containing protein</fullName>
    </recommendedName>
</protein>
<feature type="transmembrane region" description="Helical" evidence="8">
    <location>
        <begin position="186"/>
        <end position="206"/>
    </location>
</feature>
<evidence type="ECO:0000259" key="10">
    <source>
        <dbReference type="PROSITE" id="PS50866"/>
    </source>
</evidence>
<evidence type="ECO:0000256" key="1">
    <source>
        <dbReference type="ARBA" id="ARBA00004479"/>
    </source>
</evidence>
<comment type="similarity">
    <text evidence="2 7">Belongs to the EMP24/GP25L family.</text>
</comment>
<sequence length="218" mass="24541">MAATAGIGASLVSFSVAMAALVLFFARGATALWMELPPQGTKCVSEEIQAHAVVIGQYDVHFEEHTTEYPTISAKISTPYGKMLHESKNVTQDHFGFTTTEAGNYLGCFWVESNPHNIKVSVNIDWRTGIAAKDWESVAKQEKIEGVELELRKLEFAVDAIRENMEYLKSKEEDMRETSERTNARVAWLSIMSIAVCISTSVVQLWRLKTYFRKKKLI</sequence>
<keyword evidence="5 8" id="KW-1133">Transmembrane helix</keyword>
<dbReference type="Pfam" id="PF01105">
    <property type="entry name" value="EMP24_GP25L"/>
    <property type="match status" value="1"/>
</dbReference>
<dbReference type="InterPro" id="IPR009038">
    <property type="entry name" value="GOLD_dom"/>
</dbReference>
<dbReference type="OrthoDB" id="759142at2759"/>
<dbReference type="AlphaFoldDB" id="A0A7I8KD95"/>
<feature type="domain" description="GOLD" evidence="10">
    <location>
        <begin position="41"/>
        <end position="153"/>
    </location>
</feature>
<evidence type="ECO:0000256" key="9">
    <source>
        <dbReference type="SAM" id="SignalP"/>
    </source>
</evidence>
<reference evidence="11" key="1">
    <citation type="submission" date="2020-02" db="EMBL/GenBank/DDBJ databases">
        <authorList>
            <person name="Scholz U."/>
            <person name="Mascher M."/>
            <person name="Fiebig A."/>
        </authorList>
    </citation>
    <scope>NUCLEOTIDE SEQUENCE</scope>
</reference>
<evidence type="ECO:0000313" key="11">
    <source>
        <dbReference type="EMBL" id="CAA7395737.1"/>
    </source>
</evidence>
<feature type="signal peptide" evidence="9">
    <location>
        <begin position="1"/>
        <end position="31"/>
    </location>
</feature>
<keyword evidence="6 8" id="KW-0472">Membrane</keyword>
<evidence type="ECO:0000256" key="5">
    <source>
        <dbReference type="ARBA" id="ARBA00022989"/>
    </source>
</evidence>
<evidence type="ECO:0000256" key="8">
    <source>
        <dbReference type="SAM" id="Phobius"/>
    </source>
</evidence>
<evidence type="ECO:0000256" key="7">
    <source>
        <dbReference type="RuleBase" id="RU003827"/>
    </source>
</evidence>
<proteinExistence type="inferred from homology"/>
<gene>
    <name evidence="11" type="ORF">SI8410_05006400</name>
</gene>
<evidence type="ECO:0000256" key="6">
    <source>
        <dbReference type="ARBA" id="ARBA00023136"/>
    </source>
</evidence>
<comment type="subcellular location">
    <subcellularLocation>
        <location evidence="1 7">Membrane</location>
        <topology evidence="1 7">Single-pass type I membrane protein</topology>
    </subcellularLocation>
</comment>
<evidence type="ECO:0000313" key="12">
    <source>
        <dbReference type="Proteomes" id="UP000663760"/>
    </source>
</evidence>
<accession>A0A7I8KD95</accession>
<dbReference type="GO" id="GO:0016020">
    <property type="term" value="C:membrane"/>
    <property type="evidence" value="ECO:0007669"/>
    <property type="project" value="UniProtKB-SubCell"/>
</dbReference>
<feature type="chain" id="PRO_5029774279" description="GOLD domain-containing protein" evidence="9">
    <location>
        <begin position="32"/>
        <end position="218"/>
    </location>
</feature>
<dbReference type="PANTHER" id="PTHR22811">
    <property type="entry name" value="TRANSMEMBRANE EMP24 DOMAIN-CONTAINING PROTEIN"/>
    <property type="match status" value="1"/>
</dbReference>
<evidence type="ECO:0000256" key="2">
    <source>
        <dbReference type="ARBA" id="ARBA00007104"/>
    </source>
</evidence>
<dbReference type="SMART" id="SM01190">
    <property type="entry name" value="EMP24_GP25L"/>
    <property type="match status" value="1"/>
</dbReference>
<keyword evidence="12" id="KW-1185">Reference proteome</keyword>
<evidence type="ECO:0000256" key="3">
    <source>
        <dbReference type="ARBA" id="ARBA00022692"/>
    </source>
</evidence>
<keyword evidence="3 7" id="KW-0812">Transmembrane</keyword>
<organism evidence="11 12">
    <name type="scientific">Spirodela intermedia</name>
    <name type="common">Intermediate duckweed</name>
    <dbReference type="NCBI Taxonomy" id="51605"/>
    <lineage>
        <taxon>Eukaryota</taxon>
        <taxon>Viridiplantae</taxon>
        <taxon>Streptophyta</taxon>
        <taxon>Embryophyta</taxon>
        <taxon>Tracheophyta</taxon>
        <taxon>Spermatophyta</taxon>
        <taxon>Magnoliopsida</taxon>
        <taxon>Liliopsida</taxon>
        <taxon>Araceae</taxon>
        <taxon>Lemnoideae</taxon>
        <taxon>Spirodela</taxon>
    </lineage>
</organism>
<dbReference type="Proteomes" id="UP000663760">
    <property type="component" value="Chromosome 5"/>
</dbReference>
<dbReference type="InterPro" id="IPR015720">
    <property type="entry name" value="Emp24-like"/>
</dbReference>
<dbReference type="PROSITE" id="PS50866">
    <property type="entry name" value="GOLD"/>
    <property type="match status" value="1"/>
</dbReference>
<keyword evidence="4 9" id="KW-0732">Signal</keyword>
<name>A0A7I8KD95_SPIIN</name>
<dbReference type="EMBL" id="LR746268">
    <property type="protein sequence ID" value="CAA7395737.1"/>
    <property type="molecule type" value="Genomic_DNA"/>
</dbReference>